<gene>
    <name evidence="2" type="ORF">DFR74_10440</name>
</gene>
<organism evidence="2 3">
    <name type="scientific">Nocardia puris</name>
    <dbReference type="NCBI Taxonomy" id="208602"/>
    <lineage>
        <taxon>Bacteria</taxon>
        <taxon>Bacillati</taxon>
        <taxon>Actinomycetota</taxon>
        <taxon>Actinomycetes</taxon>
        <taxon>Mycobacteriales</taxon>
        <taxon>Nocardiaceae</taxon>
        <taxon>Nocardia</taxon>
    </lineage>
</organism>
<dbReference type="InterPro" id="IPR058489">
    <property type="entry name" value="DUF8176"/>
</dbReference>
<keyword evidence="3" id="KW-1185">Reference proteome</keyword>
<dbReference type="AlphaFoldDB" id="A0A366DQ49"/>
<dbReference type="Proteomes" id="UP000252586">
    <property type="component" value="Unassembled WGS sequence"/>
</dbReference>
<dbReference type="OrthoDB" id="4382015at2"/>
<dbReference type="Pfam" id="PF26527">
    <property type="entry name" value="DUF8176"/>
    <property type="match status" value="1"/>
</dbReference>
<name>A0A366DQ49_9NOCA</name>
<proteinExistence type="predicted"/>
<dbReference type="STRING" id="1210090.GCA_001613185_00899"/>
<feature type="domain" description="DUF8176" evidence="1">
    <location>
        <begin position="58"/>
        <end position="180"/>
    </location>
</feature>
<sequence>MIRSDWTNRILAFSAILGCGLTVWALWPSAQPTPESVRTLPAQAAPNGADQLPSHAPRGCPHLVDGDTVTGNGPGSTDDGPSVILAFEYAYFTLRDGTIARDLATEDAVLPPAHMVQRGIDHTPVVEAYCVHITPAAAPGVEFQTWAVTISVDSPGEPTATLRQQITTRSHGGRTLIAGIRTDG</sequence>
<dbReference type="EMBL" id="QNRE01000004">
    <property type="protein sequence ID" value="RBO91338.1"/>
    <property type="molecule type" value="Genomic_DNA"/>
</dbReference>
<comment type="caution">
    <text evidence="2">The sequence shown here is derived from an EMBL/GenBank/DDBJ whole genome shotgun (WGS) entry which is preliminary data.</text>
</comment>
<evidence type="ECO:0000259" key="1">
    <source>
        <dbReference type="Pfam" id="PF26527"/>
    </source>
</evidence>
<evidence type="ECO:0000313" key="3">
    <source>
        <dbReference type="Proteomes" id="UP000252586"/>
    </source>
</evidence>
<accession>A0A366DQ49</accession>
<protein>
    <recommendedName>
        <fullName evidence="1">DUF8176 domain-containing protein</fullName>
    </recommendedName>
</protein>
<dbReference type="RefSeq" id="WP_147265810.1">
    <property type="nucleotide sequence ID" value="NZ_QNRE01000004.1"/>
</dbReference>
<evidence type="ECO:0000313" key="2">
    <source>
        <dbReference type="EMBL" id="RBO91338.1"/>
    </source>
</evidence>
<reference evidence="2 3" key="1">
    <citation type="submission" date="2018-06" db="EMBL/GenBank/DDBJ databases">
        <title>Genomic Encyclopedia of Type Strains, Phase IV (KMG-IV): sequencing the most valuable type-strain genomes for metagenomic binning, comparative biology and taxonomic classification.</title>
        <authorList>
            <person name="Goeker M."/>
        </authorList>
    </citation>
    <scope>NUCLEOTIDE SEQUENCE [LARGE SCALE GENOMIC DNA]</scope>
    <source>
        <strain evidence="2 3">DSM 44599</strain>
    </source>
</reference>